<sequence length="154" mass="16456">MKNEMAWATQKGFQNGFTLIELMIVVVIIGILAAFGLIMYQDYVVRTRLGEGLMLASTAKSLVAENAVNGINPLDSRWQGFVSTRNTSNISIDGPTGVITITGSAHAQNIQLLLTPTGNNGPLVAGVIPYGRVSWTCTEATGSVSQNRLPSDCR</sequence>
<name>A0A433SBR7_9BURK</name>
<dbReference type="AlphaFoldDB" id="A0A433SBR7"/>
<evidence type="ECO:0000256" key="2">
    <source>
        <dbReference type="ARBA" id="ARBA00022481"/>
    </source>
</evidence>
<dbReference type="Gene3D" id="3.30.700.10">
    <property type="entry name" value="Glycoprotein, Type 4 Pilin"/>
    <property type="match status" value="1"/>
</dbReference>
<evidence type="ECO:0000256" key="1">
    <source>
        <dbReference type="ARBA" id="ARBA00005233"/>
    </source>
</evidence>
<dbReference type="NCBIfam" id="TIGR02532">
    <property type="entry name" value="IV_pilin_GFxxxE"/>
    <property type="match status" value="1"/>
</dbReference>
<dbReference type="RefSeq" id="WP_275427140.1">
    <property type="nucleotide sequence ID" value="NZ_PQSP01000006.1"/>
</dbReference>
<proteinExistence type="inferred from homology"/>
<dbReference type="InterPro" id="IPR012902">
    <property type="entry name" value="N_methyl_site"/>
</dbReference>
<protein>
    <submittedName>
        <fullName evidence="4">Fimbrial protein</fullName>
    </submittedName>
</protein>
<dbReference type="GO" id="GO:0009289">
    <property type="term" value="C:pilus"/>
    <property type="evidence" value="ECO:0007669"/>
    <property type="project" value="InterPro"/>
</dbReference>
<dbReference type="SUPFAM" id="SSF54523">
    <property type="entry name" value="Pili subunits"/>
    <property type="match status" value="1"/>
</dbReference>
<dbReference type="GO" id="GO:0007155">
    <property type="term" value="P:cell adhesion"/>
    <property type="evidence" value="ECO:0007669"/>
    <property type="project" value="InterPro"/>
</dbReference>
<keyword evidence="3" id="KW-1133">Transmembrane helix</keyword>
<keyword evidence="2" id="KW-0488">Methylation</keyword>
<reference evidence="4 5" key="1">
    <citation type="submission" date="2018-01" db="EMBL/GenBank/DDBJ databases">
        <title>Saezia sanguinis gen. nov., sp. nov., in the order Burkholderiales isolated from human blood.</title>
        <authorList>
            <person name="Medina-Pascual M.J."/>
            <person name="Valdezate S."/>
            <person name="Monzon S."/>
            <person name="Cuesta I."/>
            <person name="Carrasco G."/>
            <person name="Villalon P."/>
            <person name="Saez-Nieto J.A."/>
        </authorList>
    </citation>
    <scope>NUCLEOTIDE SEQUENCE [LARGE SCALE GENOMIC DNA]</scope>
    <source>
        <strain evidence="4 5">CNM695-12</strain>
    </source>
</reference>
<evidence type="ECO:0000313" key="5">
    <source>
        <dbReference type="Proteomes" id="UP000286947"/>
    </source>
</evidence>
<dbReference type="EMBL" id="PQSP01000006">
    <property type="protein sequence ID" value="RUS66198.1"/>
    <property type="molecule type" value="Genomic_DNA"/>
</dbReference>
<dbReference type="Pfam" id="PF07963">
    <property type="entry name" value="N_methyl"/>
    <property type="match status" value="1"/>
</dbReference>
<dbReference type="Proteomes" id="UP000286947">
    <property type="component" value="Unassembled WGS sequence"/>
</dbReference>
<feature type="transmembrane region" description="Helical" evidence="3">
    <location>
        <begin position="20"/>
        <end position="40"/>
    </location>
</feature>
<gene>
    <name evidence="4" type="primary">fimA_2</name>
    <name evidence="4" type="ORF">CUZ56_02277</name>
</gene>
<dbReference type="InterPro" id="IPR001082">
    <property type="entry name" value="Pilin"/>
</dbReference>
<organism evidence="4 5">
    <name type="scientific">Saezia sanguinis</name>
    <dbReference type="NCBI Taxonomy" id="1965230"/>
    <lineage>
        <taxon>Bacteria</taxon>
        <taxon>Pseudomonadati</taxon>
        <taxon>Pseudomonadota</taxon>
        <taxon>Betaproteobacteria</taxon>
        <taxon>Burkholderiales</taxon>
        <taxon>Saeziaceae</taxon>
        <taxon>Saezia</taxon>
    </lineage>
</organism>
<keyword evidence="3" id="KW-0472">Membrane</keyword>
<keyword evidence="5" id="KW-1185">Reference proteome</keyword>
<dbReference type="InterPro" id="IPR045584">
    <property type="entry name" value="Pilin-like"/>
</dbReference>
<accession>A0A433SBR7</accession>
<comment type="similarity">
    <text evidence="1">Belongs to the N-Me-Phe pilin family.</text>
</comment>
<dbReference type="Pfam" id="PF00114">
    <property type="entry name" value="Pilin"/>
    <property type="match status" value="1"/>
</dbReference>
<keyword evidence="3" id="KW-0812">Transmembrane</keyword>
<comment type="caution">
    <text evidence="4">The sequence shown here is derived from an EMBL/GenBank/DDBJ whole genome shotgun (WGS) entry which is preliminary data.</text>
</comment>
<evidence type="ECO:0000313" key="4">
    <source>
        <dbReference type="EMBL" id="RUS66198.1"/>
    </source>
</evidence>
<evidence type="ECO:0000256" key="3">
    <source>
        <dbReference type="SAM" id="Phobius"/>
    </source>
</evidence>